<dbReference type="InterPro" id="IPR008366">
    <property type="entry name" value="NFAT"/>
</dbReference>
<dbReference type="GO" id="GO:0000978">
    <property type="term" value="F:RNA polymerase II cis-regulatory region sequence-specific DNA binding"/>
    <property type="evidence" value="ECO:0007669"/>
    <property type="project" value="TreeGrafter"/>
</dbReference>
<dbReference type="PRINTS" id="PR01789">
    <property type="entry name" value="NUCFACTORATC"/>
</dbReference>
<dbReference type="SUPFAM" id="SSF81296">
    <property type="entry name" value="E set domains"/>
    <property type="match status" value="1"/>
</dbReference>
<dbReference type="InterPro" id="IPR014756">
    <property type="entry name" value="Ig_E-set"/>
</dbReference>
<name>A0AAD3MGY2_LATJO</name>
<proteinExistence type="predicted"/>
<comment type="caution">
    <text evidence="2">The sequence shown here is derived from an EMBL/GenBank/DDBJ whole genome shotgun (WGS) entry which is preliminary data.</text>
</comment>
<organism evidence="2 3">
    <name type="scientific">Lates japonicus</name>
    <name type="common">Japanese lates</name>
    <dbReference type="NCBI Taxonomy" id="270547"/>
    <lineage>
        <taxon>Eukaryota</taxon>
        <taxon>Metazoa</taxon>
        <taxon>Chordata</taxon>
        <taxon>Craniata</taxon>
        <taxon>Vertebrata</taxon>
        <taxon>Euteleostomi</taxon>
        <taxon>Actinopterygii</taxon>
        <taxon>Neopterygii</taxon>
        <taxon>Teleostei</taxon>
        <taxon>Neoteleostei</taxon>
        <taxon>Acanthomorphata</taxon>
        <taxon>Carangaria</taxon>
        <taxon>Carangaria incertae sedis</taxon>
        <taxon>Centropomidae</taxon>
        <taxon>Lates</taxon>
    </lineage>
</organism>
<gene>
    <name evidence="2" type="ORF">AKAME5_002837900</name>
</gene>
<dbReference type="Gene3D" id="2.60.40.10">
    <property type="entry name" value="Immunoglobulins"/>
    <property type="match status" value="1"/>
</dbReference>
<evidence type="ECO:0000259" key="1">
    <source>
        <dbReference type="Pfam" id="PF16179"/>
    </source>
</evidence>
<protein>
    <submittedName>
        <fullName evidence="2">Nuclear factor of activated T-cells, cytoplasmic 1-like protein</fullName>
    </submittedName>
</protein>
<feature type="domain" description="Rel homology dimerisation" evidence="1">
    <location>
        <begin position="14"/>
        <end position="77"/>
    </location>
</feature>
<dbReference type="GO" id="GO:0007399">
    <property type="term" value="P:nervous system development"/>
    <property type="evidence" value="ECO:0007669"/>
    <property type="project" value="UniProtKB-ARBA"/>
</dbReference>
<sequence length="165" mass="18500">MKSRFLSSTRVAHLSDGHHLWETEAKVERDASKANSLLVEIPPYRNQRLSTPVHVNFYVCNGKRKRSQYQRFTYVPASGSRERGGRISTDSGKQEANGRRNRYAMLEFVRWALAKLVLAGGILTGRAEQAWCCSSAGDSQWRGVLLAEVTTAVAMLHVTLCFLTV</sequence>
<dbReference type="PANTHER" id="PTHR12533:SF5">
    <property type="entry name" value="NUCLEAR FACTOR OF ACTIVATED T-CELLS, CYTOPLASMIC 1"/>
    <property type="match status" value="1"/>
</dbReference>
<reference evidence="2" key="1">
    <citation type="submission" date="2022-08" db="EMBL/GenBank/DDBJ databases">
        <title>Genome sequencing of akame (Lates japonicus).</title>
        <authorList>
            <person name="Hashiguchi Y."/>
            <person name="Takahashi H."/>
        </authorList>
    </citation>
    <scope>NUCLEOTIDE SEQUENCE</scope>
    <source>
        <strain evidence="2">Kochi</strain>
    </source>
</reference>
<evidence type="ECO:0000313" key="3">
    <source>
        <dbReference type="Proteomes" id="UP001279410"/>
    </source>
</evidence>
<dbReference type="GO" id="GO:0005667">
    <property type="term" value="C:transcription regulator complex"/>
    <property type="evidence" value="ECO:0007669"/>
    <property type="project" value="TreeGrafter"/>
</dbReference>
<keyword evidence="3" id="KW-1185">Reference proteome</keyword>
<dbReference type="PANTHER" id="PTHR12533">
    <property type="entry name" value="NFAT"/>
    <property type="match status" value="1"/>
</dbReference>
<evidence type="ECO:0000313" key="2">
    <source>
        <dbReference type="EMBL" id="GLD53888.1"/>
    </source>
</evidence>
<dbReference type="GO" id="GO:0000981">
    <property type="term" value="F:DNA-binding transcription factor activity, RNA polymerase II-specific"/>
    <property type="evidence" value="ECO:0007669"/>
    <property type="project" value="TreeGrafter"/>
</dbReference>
<dbReference type="Proteomes" id="UP001279410">
    <property type="component" value="Unassembled WGS sequence"/>
</dbReference>
<dbReference type="Pfam" id="PF16179">
    <property type="entry name" value="RHD_dimer"/>
    <property type="match status" value="1"/>
</dbReference>
<dbReference type="GO" id="GO:0033173">
    <property type="term" value="P:calcineurin-NFAT signaling cascade"/>
    <property type="evidence" value="ECO:0007669"/>
    <property type="project" value="TreeGrafter"/>
</dbReference>
<accession>A0AAD3MGY2</accession>
<dbReference type="AlphaFoldDB" id="A0AAD3MGY2"/>
<dbReference type="EMBL" id="BRZM01003992">
    <property type="protein sequence ID" value="GLD53888.1"/>
    <property type="molecule type" value="Genomic_DNA"/>
</dbReference>
<dbReference type="InterPro" id="IPR013783">
    <property type="entry name" value="Ig-like_fold"/>
</dbReference>
<dbReference type="InterPro" id="IPR032397">
    <property type="entry name" value="RHD_dimer"/>
</dbReference>